<protein>
    <submittedName>
        <fullName evidence="1">Uncharacterized protein</fullName>
    </submittedName>
</protein>
<dbReference type="STRING" id="574376.BAMA_18450"/>
<keyword evidence="2" id="KW-1185">Reference proteome</keyword>
<accession>A0A073JS86</accession>
<name>A0A073JS86_9BACI</name>
<dbReference type="EMBL" id="JOTN01000045">
    <property type="protein sequence ID" value="KEK17122.1"/>
    <property type="molecule type" value="Genomic_DNA"/>
</dbReference>
<dbReference type="RefSeq" id="WP_034644222.1">
    <property type="nucleotide sequence ID" value="NZ_CBCSJC010000039.1"/>
</dbReference>
<gene>
    <name evidence="1" type="ORF">BAMA_18450</name>
</gene>
<organism evidence="1 2">
    <name type="scientific">Bacillus manliponensis</name>
    <dbReference type="NCBI Taxonomy" id="574376"/>
    <lineage>
        <taxon>Bacteria</taxon>
        <taxon>Bacillati</taxon>
        <taxon>Bacillota</taxon>
        <taxon>Bacilli</taxon>
        <taxon>Bacillales</taxon>
        <taxon>Bacillaceae</taxon>
        <taxon>Bacillus</taxon>
        <taxon>Bacillus cereus group</taxon>
    </lineage>
</organism>
<dbReference type="AlphaFoldDB" id="A0A073JS86"/>
<proteinExistence type="predicted"/>
<evidence type="ECO:0000313" key="2">
    <source>
        <dbReference type="Proteomes" id="UP000027822"/>
    </source>
</evidence>
<sequence length="64" mass="7449">MKRLKDDSFTEEMQIPLEDTGSFHEDLANIAGKVINKEEFNHTSEENKRIYQNLFGTLMDMIKG</sequence>
<reference evidence="1 2" key="1">
    <citation type="submission" date="2014-06" db="EMBL/GenBank/DDBJ databases">
        <title>Draft genome sequence of Bacillus manliponensis JCM 15802 (MCCC 1A00708).</title>
        <authorList>
            <person name="Lai Q."/>
            <person name="Liu Y."/>
            <person name="Shao Z."/>
        </authorList>
    </citation>
    <scope>NUCLEOTIDE SEQUENCE [LARGE SCALE GENOMIC DNA]</scope>
    <source>
        <strain evidence="1 2">JCM 15802</strain>
    </source>
</reference>
<dbReference type="Proteomes" id="UP000027822">
    <property type="component" value="Unassembled WGS sequence"/>
</dbReference>
<evidence type="ECO:0000313" key="1">
    <source>
        <dbReference type="EMBL" id="KEK17122.1"/>
    </source>
</evidence>
<comment type="caution">
    <text evidence="1">The sequence shown here is derived from an EMBL/GenBank/DDBJ whole genome shotgun (WGS) entry which is preliminary data.</text>
</comment>